<dbReference type="OMA" id="ATIECRY"/>
<dbReference type="AlphaFoldDB" id="B4IS08"/>
<dbReference type="EMBL" id="CH697308">
    <property type="protein sequence ID" value="EDW39980.1"/>
    <property type="molecule type" value="Genomic_DNA"/>
</dbReference>
<evidence type="ECO:0000313" key="2">
    <source>
        <dbReference type="Proteomes" id="UP000008744"/>
    </source>
</evidence>
<name>B4IS08_DROPE</name>
<gene>
    <name evidence="1" type="primary">Dper\GL22367</name>
    <name evidence="1" type="ORF">Dper_GL22367</name>
</gene>
<reference evidence="1 2" key="1">
    <citation type="journal article" date="2007" name="Nature">
        <title>Evolution of genes and genomes on the Drosophila phylogeny.</title>
        <authorList>
            <consortium name="Drosophila 12 Genomes Consortium"/>
            <person name="Clark A.G."/>
            <person name="Eisen M.B."/>
            <person name="Smith D.R."/>
            <person name="Bergman C.M."/>
            <person name="Oliver B."/>
            <person name="Markow T.A."/>
            <person name="Kaufman T.C."/>
            <person name="Kellis M."/>
            <person name="Gelbart W."/>
            <person name="Iyer V.N."/>
            <person name="Pollard D.A."/>
            <person name="Sackton T.B."/>
            <person name="Larracuente A.M."/>
            <person name="Singh N.D."/>
            <person name="Abad J.P."/>
            <person name="Abt D.N."/>
            <person name="Adryan B."/>
            <person name="Aguade M."/>
            <person name="Akashi H."/>
            <person name="Anderson W.W."/>
            <person name="Aquadro C.F."/>
            <person name="Ardell D.H."/>
            <person name="Arguello R."/>
            <person name="Artieri C.G."/>
            <person name="Barbash D.A."/>
            <person name="Barker D."/>
            <person name="Barsanti P."/>
            <person name="Batterham P."/>
            <person name="Batzoglou S."/>
            <person name="Begun D."/>
            <person name="Bhutkar A."/>
            <person name="Blanco E."/>
            <person name="Bosak S.A."/>
            <person name="Bradley R.K."/>
            <person name="Brand A.D."/>
            <person name="Brent M.R."/>
            <person name="Brooks A.N."/>
            <person name="Brown R.H."/>
            <person name="Butlin R.K."/>
            <person name="Caggese C."/>
            <person name="Calvi B.R."/>
            <person name="Bernardo de Carvalho A."/>
            <person name="Caspi A."/>
            <person name="Castrezana S."/>
            <person name="Celniker S.E."/>
            <person name="Chang J.L."/>
            <person name="Chapple C."/>
            <person name="Chatterji S."/>
            <person name="Chinwalla A."/>
            <person name="Civetta A."/>
            <person name="Clifton S.W."/>
            <person name="Comeron J.M."/>
            <person name="Costello J.C."/>
            <person name="Coyne J.A."/>
            <person name="Daub J."/>
            <person name="David R.G."/>
            <person name="Delcher A.L."/>
            <person name="Delehaunty K."/>
            <person name="Do C.B."/>
            <person name="Ebling H."/>
            <person name="Edwards K."/>
            <person name="Eickbush T."/>
            <person name="Evans J.D."/>
            <person name="Filipski A."/>
            <person name="Findeiss S."/>
            <person name="Freyhult E."/>
            <person name="Fulton L."/>
            <person name="Fulton R."/>
            <person name="Garcia A.C."/>
            <person name="Gardiner A."/>
            <person name="Garfield D.A."/>
            <person name="Garvin B.E."/>
            <person name="Gibson G."/>
            <person name="Gilbert D."/>
            <person name="Gnerre S."/>
            <person name="Godfrey J."/>
            <person name="Good R."/>
            <person name="Gotea V."/>
            <person name="Gravely B."/>
            <person name="Greenberg A.J."/>
            <person name="Griffiths-Jones S."/>
            <person name="Gross S."/>
            <person name="Guigo R."/>
            <person name="Gustafson E.A."/>
            <person name="Haerty W."/>
            <person name="Hahn M.W."/>
            <person name="Halligan D.L."/>
            <person name="Halpern A.L."/>
            <person name="Halter G.M."/>
            <person name="Han M.V."/>
            <person name="Heger A."/>
            <person name="Hillier L."/>
            <person name="Hinrichs A.S."/>
            <person name="Holmes I."/>
            <person name="Hoskins R.A."/>
            <person name="Hubisz M.J."/>
            <person name="Hultmark D."/>
            <person name="Huntley M.A."/>
            <person name="Jaffe D.B."/>
            <person name="Jagadeeshan S."/>
            <person name="Jeck W.R."/>
            <person name="Johnson J."/>
            <person name="Jones C.D."/>
            <person name="Jordan W.C."/>
            <person name="Karpen G.H."/>
            <person name="Kataoka E."/>
            <person name="Keightley P.D."/>
            <person name="Kheradpour P."/>
            <person name="Kirkness E.F."/>
            <person name="Koerich L.B."/>
            <person name="Kristiansen K."/>
            <person name="Kudrna D."/>
            <person name="Kulathinal R.J."/>
            <person name="Kumar S."/>
            <person name="Kwok R."/>
            <person name="Lander E."/>
            <person name="Langley C.H."/>
            <person name="Lapoint R."/>
            <person name="Lazzaro B.P."/>
            <person name="Lee S.J."/>
            <person name="Levesque L."/>
            <person name="Li R."/>
            <person name="Lin C.F."/>
            <person name="Lin M.F."/>
            <person name="Lindblad-Toh K."/>
            <person name="Llopart A."/>
            <person name="Long M."/>
            <person name="Low L."/>
            <person name="Lozovsky E."/>
            <person name="Lu J."/>
            <person name="Luo M."/>
            <person name="Machado C.A."/>
            <person name="Makalowski W."/>
            <person name="Marzo M."/>
            <person name="Matsuda M."/>
            <person name="Matzkin L."/>
            <person name="McAllister B."/>
            <person name="McBride C.S."/>
            <person name="McKernan B."/>
            <person name="McKernan K."/>
            <person name="Mendez-Lago M."/>
            <person name="Minx P."/>
            <person name="Mollenhauer M.U."/>
            <person name="Montooth K."/>
            <person name="Mount S.M."/>
            <person name="Mu X."/>
            <person name="Myers E."/>
            <person name="Negre B."/>
            <person name="Newfeld S."/>
            <person name="Nielsen R."/>
            <person name="Noor M.A."/>
            <person name="O'Grady P."/>
            <person name="Pachter L."/>
            <person name="Papaceit M."/>
            <person name="Parisi M.J."/>
            <person name="Parisi M."/>
            <person name="Parts L."/>
            <person name="Pedersen J.S."/>
            <person name="Pesole G."/>
            <person name="Phillippy A.M."/>
            <person name="Ponting C.P."/>
            <person name="Pop M."/>
            <person name="Porcelli D."/>
            <person name="Powell J.R."/>
            <person name="Prohaska S."/>
            <person name="Pruitt K."/>
            <person name="Puig M."/>
            <person name="Quesneville H."/>
            <person name="Ram K.R."/>
            <person name="Rand D."/>
            <person name="Rasmussen M.D."/>
            <person name="Reed L.K."/>
            <person name="Reenan R."/>
            <person name="Reily A."/>
            <person name="Remington K.A."/>
            <person name="Rieger T.T."/>
            <person name="Ritchie M.G."/>
            <person name="Robin C."/>
            <person name="Rogers Y.H."/>
            <person name="Rohde C."/>
            <person name="Rozas J."/>
            <person name="Rubenfield M.J."/>
            <person name="Ruiz A."/>
            <person name="Russo S."/>
            <person name="Salzberg S.L."/>
            <person name="Sanchez-Gracia A."/>
            <person name="Saranga D.J."/>
            <person name="Sato H."/>
            <person name="Schaeffer S.W."/>
            <person name="Schatz M.C."/>
            <person name="Schlenke T."/>
            <person name="Schwartz R."/>
            <person name="Segarra C."/>
            <person name="Singh R.S."/>
            <person name="Sirot L."/>
            <person name="Sirota M."/>
            <person name="Sisneros N.B."/>
            <person name="Smith C.D."/>
            <person name="Smith T.F."/>
            <person name="Spieth J."/>
            <person name="Stage D.E."/>
            <person name="Stark A."/>
            <person name="Stephan W."/>
            <person name="Strausberg R.L."/>
            <person name="Strempel S."/>
            <person name="Sturgill D."/>
            <person name="Sutton G."/>
            <person name="Sutton G.G."/>
            <person name="Tao W."/>
            <person name="Teichmann S."/>
            <person name="Tobari Y.N."/>
            <person name="Tomimura Y."/>
            <person name="Tsolas J.M."/>
            <person name="Valente V.L."/>
            <person name="Venter E."/>
            <person name="Venter J.C."/>
            <person name="Vicario S."/>
            <person name="Vieira F.G."/>
            <person name="Vilella A.J."/>
            <person name="Villasante A."/>
            <person name="Walenz B."/>
            <person name="Wang J."/>
            <person name="Wasserman M."/>
            <person name="Watts T."/>
            <person name="Wilson D."/>
            <person name="Wilson R.K."/>
            <person name="Wing R.A."/>
            <person name="Wolfner M.F."/>
            <person name="Wong A."/>
            <person name="Wong G.K."/>
            <person name="Wu C.I."/>
            <person name="Wu G."/>
            <person name="Yamamoto D."/>
            <person name="Yang H.P."/>
            <person name="Yang S.P."/>
            <person name="Yorke J.A."/>
            <person name="Yoshida K."/>
            <person name="Zdobnov E."/>
            <person name="Zhang P."/>
            <person name="Zhang Y."/>
            <person name="Zimin A.V."/>
            <person name="Baldwin J."/>
            <person name="Abdouelleil A."/>
            <person name="Abdulkadir J."/>
            <person name="Abebe A."/>
            <person name="Abera B."/>
            <person name="Abreu J."/>
            <person name="Acer S.C."/>
            <person name="Aftuck L."/>
            <person name="Alexander A."/>
            <person name="An P."/>
            <person name="Anderson E."/>
            <person name="Anderson S."/>
            <person name="Arachi H."/>
            <person name="Azer M."/>
            <person name="Bachantsang P."/>
            <person name="Barry A."/>
            <person name="Bayul T."/>
            <person name="Berlin A."/>
            <person name="Bessette D."/>
            <person name="Bloom T."/>
            <person name="Blye J."/>
            <person name="Boguslavskiy L."/>
            <person name="Bonnet C."/>
            <person name="Boukhgalter B."/>
            <person name="Bourzgui I."/>
            <person name="Brown A."/>
            <person name="Cahill P."/>
            <person name="Channer S."/>
            <person name="Cheshatsang Y."/>
            <person name="Chuda L."/>
            <person name="Citroen M."/>
            <person name="Collymore A."/>
            <person name="Cooke P."/>
            <person name="Costello M."/>
            <person name="D'Aco K."/>
            <person name="Daza R."/>
            <person name="De Haan G."/>
            <person name="DeGray S."/>
            <person name="DeMaso C."/>
            <person name="Dhargay N."/>
            <person name="Dooley K."/>
            <person name="Dooley E."/>
            <person name="Doricent M."/>
            <person name="Dorje P."/>
            <person name="Dorjee K."/>
            <person name="Dupes A."/>
            <person name="Elong R."/>
            <person name="Falk J."/>
            <person name="Farina A."/>
            <person name="Faro S."/>
            <person name="Ferguson D."/>
            <person name="Fisher S."/>
            <person name="Foley C.D."/>
            <person name="Franke A."/>
            <person name="Friedrich D."/>
            <person name="Gadbois L."/>
            <person name="Gearin G."/>
            <person name="Gearin C.R."/>
            <person name="Giannoukos G."/>
            <person name="Goode T."/>
            <person name="Graham J."/>
            <person name="Grandbois E."/>
            <person name="Grewal S."/>
            <person name="Gyaltsen K."/>
            <person name="Hafez N."/>
            <person name="Hagos B."/>
            <person name="Hall J."/>
            <person name="Henson C."/>
            <person name="Hollinger A."/>
            <person name="Honan T."/>
            <person name="Huard M.D."/>
            <person name="Hughes L."/>
            <person name="Hurhula B."/>
            <person name="Husby M.E."/>
            <person name="Kamat A."/>
            <person name="Kanga B."/>
            <person name="Kashin S."/>
            <person name="Khazanovich D."/>
            <person name="Kisner P."/>
            <person name="Lance K."/>
            <person name="Lara M."/>
            <person name="Lee W."/>
            <person name="Lennon N."/>
            <person name="Letendre F."/>
            <person name="LeVine R."/>
            <person name="Lipovsky A."/>
            <person name="Liu X."/>
            <person name="Liu J."/>
            <person name="Liu S."/>
            <person name="Lokyitsang T."/>
            <person name="Lokyitsang Y."/>
            <person name="Lubonja R."/>
            <person name="Lui A."/>
            <person name="MacDonald P."/>
            <person name="Magnisalis V."/>
            <person name="Maru K."/>
            <person name="Matthews C."/>
            <person name="McCusker W."/>
            <person name="McDonough S."/>
            <person name="Mehta T."/>
            <person name="Meldrim J."/>
            <person name="Meneus L."/>
            <person name="Mihai O."/>
            <person name="Mihalev A."/>
            <person name="Mihova T."/>
            <person name="Mittelman R."/>
            <person name="Mlenga V."/>
            <person name="Montmayeur A."/>
            <person name="Mulrain L."/>
            <person name="Navidi A."/>
            <person name="Naylor J."/>
            <person name="Negash T."/>
            <person name="Nguyen T."/>
            <person name="Nguyen N."/>
            <person name="Nicol R."/>
            <person name="Norbu C."/>
            <person name="Norbu N."/>
            <person name="Novod N."/>
            <person name="O'Neill B."/>
            <person name="Osman S."/>
            <person name="Markiewicz E."/>
            <person name="Oyono O.L."/>
            <person name="Patti C."/>
            <person name="Phunkhang P."/>
            <person name="Pierre F."/>
            <person name="Priest M."/>
            <person name="Raghuraman S."/>
            <person name="Rege F."/>
            <person name="Reyes R."/>
            <person name="Rise C."/>
            <person name="Rogov P."/>
            <person name="Ross K."/>
            <person name="Ryan E."/>
            <person name="Settipalli S."/>
            <person name="Shea T."/>
            <person name="Sherpa N."/>
            <person name="Shi L."/>
            <person name="Shih D."/>
            <person name="Sparrow T."/>
            <person name="Spaulding J."/>
            <person name="Stalker J."/>
            <person name="Stange-Thomann N."/>
            <person name="Stavropoulos S."/>
            <person name="Stone C."/>
            <person name="Strader C."/>
            <person name="Tesfaye S."/>
            <person name="Thomson T."/>
            <person name="Thoulutsang Y."/>
            <person name="Thoulutsang D."/>
            <person name="Topham K."/>
            <person name="Topping I."/>
            <person name="Tsamla T."/>
            <person name="Vassiliev H."/>
            <person name="Vo A."/>
            <person name="Wangchuk T."/>
            <person name="Wangdi T."/>
            <person name="Weiand M."/>
            <person name="Wilkinson J."/>
            <person name="Wilson A."/>
            <person name="Yadav S."/>
            <person name="Young G."/>
            <person name="Yu Q."/>
            <person name="Zembek L."/>
            <person name="Zhong D."/>
            <person name="Zimmer A."/>
            <person name="Zwirko Z."/>
            <person name="Jaffe D.B."/>
            <person name="Alvarez P."/>
            <person name="Brockman W."/>
            <person name="Butler J."/>
            <person name="Chin C."/>
            <person name="Gnerre S."/>
            <person name="Grabherr M."/>
            <person name="Kleber M."/>
            <person name="Mauceli E."/>
            <person name="MacCallum I."/>
        </authorList>
    </citation>
    <scope>NUCLEOTIDE SEQUENCE [LARGE SCALE GENOMIC DNA]</scope>
    <source>
        <strain evidence="2">MSH-3 / Tucson 14011-0111.49</strain>
    </source>
</reference>
<dbReference type="Proteomes" id="UP000008744">
    <property type="component" value="Unassembled WGS sequence"/>
</dbReference>
<evidence type="ECO:0000313" key="1">
    <source>
        <dbReference type="EMBL" id="EDW39980.1"/>
    </source>
</evidence>
<organism evidence="2">
    <name type="scientific">Drosophila persimilis</name>
    <name type="common">Fruit fly</name>
    <dbReference type="NCBI Taxonomy" id="7234"/>
    <lineage>
        <taxon>Eukaryota</taxon>
        <taxon>Metazoa</taxon>
        <taxon>Ecdysozoa</taxon>
        <taxon>Arthropoda</taxon>
        <taxon>Hexapoda</taxon>
        <taxon>Insecta</taxon>
        <taxon>Pterygota</taxon>
        <taxon>Neoptera</taxon>
        <taxon>Endopterygota</taxon>
        <taxon>Diptera</taxon>
        <taxon>Brachycera</taxon>
        <taxon>Muscomorpha</taxon>
        <taxon>Ephydroidea</taxon>
        <taxon>Drosophilidae</taxon>
        <taxon>Drosophila</taxon>
        <taxon>Sophophora</taxon>
    </lineage>
</organism>
<accession>B4IS08</accession>
<keyword evidence="2" id="KW-1185">Reference proteome</keyword>
<sequence length="109" mass="12085">MTRKAHPDAIIIAAKDPSSYAEILRKVKGDEKLQGLGEAVARIRRTQKGELLLQLSKSGEETSSFLSLVGESLGDAAEVRALQERVIVECSDLDEVTTKEEIRHWTTHQ</sequence>
<dbReference type="HOGENOM" id="CLU_2186664_0_0_1"/>
<protein>
    <submittedName>
        <fullName evidence="1">GL22367</fullName>
    </submittedName>
</protein>
<proteinExistence type="predicted"/>
<dbReference type="PhylomeDB" id="B4IS08"/>